<dbReference type="Proteomes" id="UP001483337">
    <property type="component" value="Chromosome"/>
</dbReference>
<dbReference type="InterPro" id="IPR036465">
    <property type="entry name" value="vWFA_dom_sf"/>
</dbReference>
<organism evidence="2 3">
    <name type="scientific">Okeanomitos corallinicola TIOX110</name>
    <dbReference type="NCBI Taxonomy" id="3133117"/>
    <lineage>
        <taxon>Bacteria</taxon>
        <taxon>Bacillati</taxon>
        <taxon>Cyanobacteriota</taxon>
        <taxon>Cyanophyceae</taxon>
        <taxon>Nostocales</taxon>
        <taxon>Aphanizomenonaceae</taxon>
        <taxon>Okeanomitos</taxon>
    </lineage>
</organism>
<proteinExistence type="predicted"/>
<dbReference type="SMART" id="SM00327">
    <property type="entry name" value="VWA"/>
    <property type="match status" value="1"/>
</dbReference>
<reference evidence="2 3" key="1">
    <citation type="submission" date="2024-04" db="EMBL/GenBank/DDBJ databases">
        <title>Okeanomitos corallinicola gen. &amp; sp. nov. (Nostocales, Cyanobacteria), a new toxic marine heterocyst-forming cyanobacterium from a coral reef.</title>
        <authorList>
            <person name="Li H."/>
            <person name="Li R."/>
            <person name="Kang J."/>
            <person name="Hii K.S."/>
            <person name="Mohamed H.F."/>
            <person name="Xu X."/>
            <person name="Luo Z."/>
        </authorList>
    </citation>
    <scope>NUCLEOTIDE SEQUENCE [LARGE SCALE GENOMIC DNA]</scope>
    <source>
        <strain evidence="2 3">TIOX110</strain>
    </source>
</reference>
<dbReference type="RefSeq" id="WP_353930797.1">
    <property type="nucleotide sequence ID" value="NZ_CP150886.1"/>
</dbReference>
<evidence type="ECO:0000313" key="2">
    <source>
        <dbReference type="EMBL" id="WZB87886.1"/>
    </source>
</evidence>
<dbReference type="InterPro" id="IPR028274">
    <property type="entry name" value="TerY-C"/>
</dbReference>
<accession>A0ABZ2USE1</accession>
<protein>
    <submittedName>
        <fullName evidence="2">TerY-C metal binding domain-containing protein</fullName>
    </submittedName>
</protein>
<sequence length="351" mass="38703">MSNYWRRLPIYLLLDCSESMAGDAFFSLGNGLNAMIGELKTNPTALETVTISIITFSSKAKQIIPLTDLLKLQIPELVLGSGTAMGSALELWTQCMEREVMKSSATQKGDYKPICFILTDGEPTDRWEDIADHVRNNIVGKQANVIGVACGPDADTNKLCRITETVIVLKQATSSSFSRFFKWISASISTTSERLESSGNKGISLPALPEEIEIQQTGKQQQFTTSDRHVFLHSKCIQNRAFYLLRYTKIIDQIDLLGSSNKPVYQAVAAHPLENFEFAEGEKTPGLQVSTSQLLGFQPCPYCGNSLWGMCSNGHVHCCPEYQNSINITCPWCKVTDTYLPQSFDVGSGVG</sequence>
<name>A0ABZ2USE1_9CYAN</name>
<feature type="domain" description="VWFA" evidence="1">
    <location>
        <begin position="9"/>
        <end position="184"/>
    </location>
</feature>
<dbReference type="Pfam" id="PF00092">
    <property type="entry name" value="VWA"/>
    <property type="match status" value="1"/>
</dbReference>
<dbReference type="PROSITE" id="PS50234">
    <property type="entry name" value="VWFA"/>
    <property type="match status" value="1"/>
</dbReference>
<dbReference type="InterPro" id="IPR002035">
    <property type="entry name" value="VWF_A"/>
</dbReference>
<gene>
    <name evidence="2" type="ORF">WJM97_21415</name>
</gene>
<keyword evidence="3" id="KW-1185">Reference proteome</keyword>
<dbReference type="EMBL" id="CP150886">
    <property type="protein sequence ID" value="WZB87886.1"/>
    <property type="molecule type" value="Genomic_DNA"/>
</dbReference>
<dbReference type="SUPFAM" id="SSF53300">
    <property type="entry name" value="vWA-like"/>
    <property type="match status" value="1"/>
</dbReference>
<evidence type="ECO:0000259" key="1">
    <source>
        <dbReference type="PROSITE" id="PS50234"/>
    </source>
</evidence>
<evidence type="ECO:0000313" key="3">
    <source>
        <dbReference type="Proteomes" id="UP001483337"/>
    </source>
</evidence>
<dbReference type="Pfam" id="PF15616">
    <property type="entry name" value="TerY_C"/>
    <property type="match status" value="1"/>
</dbReference>
<dbReference type="Gene3D" id="3.40.50.410">
    <property type="entry name" value="von Willebrand factor, type A domain"/>
    <property type="match status" value="1"/>
</dbReference>